<reference evidence="1" key="1">
    <citation type="submission" date="2023-03" db="EMBL/GenBank/DDBJ databases">
        <title>Massive genome expansion in bonnet fungi (Mycena s.s.) driven by repeated elements and novel gene families across ecological guilds.</title>
        <authorList>
            <consortium name="Lawrence Berkeley National Laboratory"/>
            <person name="Harder C.B."/>
            <person name="Miyauchi S."/>
            <person name="Viragh M."/>
            <person name="Kuo A."/>
            <person name="Thoen E."/>
            <person name="Andreopoulos B."/>
            <person name="Lu D."/>
            <person name="Skrede I."/>
            <person name="Drula E."/>
            <person name="Henrissat B."/>
            <person name="Morin E."/>
            <person name="Kohler A."/>
            <person name="Barry K."/>
            <person name="LaButti K."/>
            <person name="Morin E."/>
            <person name="Salamov A."/>
            <person name="Lipzen A."/>
            <person name="Mereny Z."/>
            <person name="Hegedus B."/>
            <person name="Baldrian P."/>
            <person name="Stursova M."/>
            <person name="Weitz H."/>
            <person name="Taylor A."/>
            <person name="Grigoriev I.V."/>
            <person name="Nagy L.G."/>
            <person name="Martin F."/>
            <person name="Kauserud H."/>
        </authorList>
    </citation>
    <scope>NUCLEOTIDE SEQUENCE</scope>
    <source>
        <strain evidence="1">9144</strain>
    </source>
</reference>
<gene>
    <name evidence="1" type="ORF">GGX14DRAFT_406236</name>
</gene>
<name>A0AAD6USE4_9AGAR</name>
<dbReference type="AlphaFoldDB" id="A0AAD6USE4"/>
<proteinExistence type="predicted"/>
<dbReference type="EMBL" id="JARJCW010000118">
    <property type="protein sequence ID" value="KAJ7192567.1"/>
    <property type="molecule type" value="Genomic_DNA"/>
</dbReference>
<keyword evidence="2" id="KW-1185">Reference proteome</keyword>
<evidence type="ECO:0000313" key="2">
    <source>
        <dbReference type="Proteomes" id="UP001219525"/>
    </source>
</evidence>
<evidence type="ECO:0000313" key="1">
    <source>
        <dbReference type="EMBL" id="KAJ7192567.1"/>
    </source>
</evidence>
<accession>A0AAD6USE4</accession>
<protein>
    <submittedName>
        <fullName evidence="1">Uncharacterized protein</fullName>
    </submittedName>
</protein>
<dbReference type="Proteomes" id="UP001219525">
    <property type="component" value="Unassembled WGS sequence"/>
</dbReference>
<organism evidence="1 2">
    <name type="scientific">Mycena pura</name>
    <dbReference type="NCBI Taxonomy" id="153505"/>
    <lineage>
        <taxon>Eukaryota</taxon>
        <taxon>Fungi</taxon>
        <taxon>Dikarya</taxon>
        <taxon>Basidiomycota</taxon>
        <taxon>Agaricomycotina</taxon>
        <taxon>Agaricomycetes</taxon>
        <taxon>Agaricomycetidae</taxon>
        <taxon>Agaricales</taxon>
        <taxon>Marasmiineae</taxon>
        <taxon>Mycenaceae</taxon>
        <taxon>Mycena</taxon>
    </lineage>
</organism>
<sequence>MVIFVAQLKKIVRNKPKIAQEPSFAGNLEATLYSNYLGDSPIPAKLSIATATFGEFSTKPHRDQYDSAGRYTNMVHPLSHSRVKQWRSYTNLYHSQATSTLGYPDSSTSDEQAEHCCPEGCVRHSKRKRVKTIKPHTQAGPASDPTINSALGSSKEFLAQITASGDRPCTNELESANTVPEEINPTTLRRLDEVEDVLGFETTVVHQELDQGLRRLVQFLKAPLSVASLFGTILYGHVWVQRHASRSGRCVVNFALRHARLFFSAYASASGNYFPTCTARGPPSRSWG</sequence>
<comment type="caution">
    <text evidence="1">The sequence shown here is derived from an EMBL/GenBank/DDBJ whole genome shotgun (WGS) entry which is preliminary data.</text>
</comment>